<keyword evidence="7" id="KW-1133">Transmembrane helix</keyword>
<evidence type="ECO:0000256" key="4">
    <source>
        <dbReference type="ARBA" id="ARBA00022692"/>
    </source>
</evidence>
<dbReference type="InterPro" id="IPR004240">
    <property type="entry name" value="EMP70"/>
</dbReference>
<evidence type="ECO:0000256" key="6">
    <source>
        <dbReference type="ARBA" id="ARBA00022753"/>
    </source>
</evidence>
<evidence type="ECO:0000256" key="2">
    <source>
        <dbReference type="ARBA" id="ARBA00004653"/>
    </source>
</evidence>
<comment type="subcellular location">
    <subcellularLocation>
        <location evidence="1">Endosome membrane</location>
        <topology evidence="1">Multi-pass membrane protein</topology>
    </subcellularLocation>
    <subcellularLocation>
        <location evidence="2">Golgi apparatus membrane</location>
        <topology evidence="2">Multi-pass membrane protein</topology>
    </subcellularLocation>
</comment>
<keyword evidence="5" id="KW-0732">Signal</keyword>
<dbReference type="Proteomes" id="UP000652761">
    <property type="component" value="Unassembled WGS sequence"/>
</dbReference>
<evidence type="ECO:0000256" key="8">
    <source>
        <dbReference type="ARBA" id="ARBA00023136"/>
    </source>
</evidence>
<keyword evidence="4" id="KW-0812">Transmembrane</keyword>
<dbReference type="PANTHER" id="PTHR10766:SF168">
    <property type="entry name" value="TRANSMEMBRANE 9 SUPERFAMILY MEMBER"/>
    <property type="match status" value="1"/>
</dbReference>
<keyword evidence="8" id="KW-0472">Membrane</keyword>
<keyword evidence="11" id="KW-1185">Reference proteome</keyword>
<evidence type="ECO:0000256" key="5">
    <source>
        <dbReference type="ARBA" id="ARBA00022729"/>
    </source>
</evidence>
<dbReference type="GO" id="GO:0010008">
    <property type="term" value="C:endosome membrane"/>
    <property type="evidence" value="ECO:0007669"/>
    <property type="project" value="UniProtKB-SubCell"/>
</dbReference>
<dbReference type="OrthoDB" id="1666796at2759"/>
<keyword evidence="6" id="KW-0967">Endosome</keyword>
<evidence type="ECO:0000256" key="3">
    <source>
        <dbReference type="ARBA" id="ARBA00005227"/>
    </source>
</evidence>
<dbReference type="AlphaFoldDB" id="A0A843U696"/>
<evidence type="ECO:0000256" key="7">
    <source>
        <dbReference type="ARBA" id="ARBA00022989"/>
    </source>
</evidence>
<sequence length="84" mass="9775">MVMKYPLSLRPYRQYRRLDRRCYSRALPGFDVGGVSSMYSHDEESAEDQEENGWKYIHGDVFRFPDHKSLFSIVLGSGTQLLAL</sequence>
<proteinExistence type="inferred from homology"/>
<evidence type="ECO:0000313" key="11">
    <source>
        <dbReference type="Proteomes" id="UP000652761"/>
    </source>
</evidence>
<evidence type="ECO:0000256" key="9">
    <source>
        <dbReference type="RuleBase" id="RU363079"/>
    </source>
</evidence>
<dbReference type="EMBL" id="NMUH01000353">
    <property type="protein sequence ID" value="MQL77517.1"/>
    <property type="molecule type" value="Genomic_DNA"/>
</dbReference>
<evidence type="ECO:0000313" key="10">
    <source>
        <dbReference type="EMBL" id="MQL77517.1"/>
    </source>
</evidence>
<comment type="similarity">
    <text evidence="3 9">Belongs to the nonaspanin (TM9SF) (TC 9.A.2) family.</text>
</comment>
<reference evidence="10" key="1">
    <citation type="submission" date="2017-07" db="EMBL/GenBank/DDBJ databases">
        <title>Taro Niue Genome Assembly and Annotation.</title>
        <authorList>
            <person name="Atibalentja N."/>
            <person name="Keating K."/>
            <person name="Fields C.J."/>
        </authorList>
    </citation>
    <scope>NUCLEOTIDE SEQUENCE</scope>
    <source>
        <strain evidence="10">Niue_2</strain>
        <tissue evidence="10">Leaf</tissue>
    </source>
</reference>
<dbReference type="GO" id="GO:0000139">
    <property type="term" value="C:Golgi membrane"/>
    <property type="evidence" value="ECO:0007669"/>
    <property type="project" value="UniProtKB-SubCell"/>
</dbReference>
<dbReference type="PANTHER" id="PTHR10766">
    <property type="entry name" value="TRANSMEMBRANE 9 SUPERFAMILY PROTEIN"/>
    <property type="match status" value="1"/>
</dbReference>
<organism evidence="10 11">
    <name type="scientific">Colocasia esculenta</name>
    <name type="common">Wild taro</name>
    <name type="synonym">Arum esculentum</name>
    <dbReference type="NCBI Taxonomy" id="4460"/>
    <lineage>
        <taxon>Eukaryota</taxon>
        <taxon>Viridiplantae</taxon>
        <taxon>Streptophyta</taxon>
        <taxon>Embryophyta</taxon>
        <taxon>Tracheophyta</taxon>
        <taxon>Spermatophyta</taxon>
        <taxon>Magnoliopsida</taxon>
        <taxon>Liliopsida</taxon>
        <taxon>Araceae</taxon>
        <taxon>Aroideae</taxon>
        <taxon>Colocasieae</taxon>
        <taxon>Colocasia</taxon>
    </lineage>
</organism>
<protein>
    <recommendedName>
        <fullName evidence="9">Transmembrane 9 superfamily member</fullName>
    </recommendedName>
</protein>
<accession>A0A843U696</accession>
<name>A0A843U696_COLES</name>
<comment type="caution">
    <text evidence="10">The sequence shown here is derived from an EMBL/GenBank/DDBJ whole genome shotgun (WGS) entry which is preliminary data.</text>
</comment>
<dbReference type="Pfam" id="PF02990">
    <property type="entry name" value="EMP70"/>
    <property type="match status" value="1"/>
</dbReference>
<gene>
    <name evidence="10" type="ORF">Taro_009930</name>
</gene>
<evidence type="ECO:0000256" key="1">
    <source>
        <dbReference type="ARBA" id="ARBA00004337"/>
    </source>
</evidence>
<dbReference type="GO" id="GO:0072657">
    <property type="term" value="P:protein localization to membrane"/>
    <property type="evidence" value="ECO:0007669"/>
    <property type="project" value="TreeGrafter"/>
</dbReference>